<dbReference type="PANTHER" id="PTHR27003:SF383">
    <property type="entry name" value="TYROSINE-PROTEIN KINASE, NON-RECEPTOR JAK_TYK2-RELATED"/>
    <property type="match status" value="1"/>
</dbReference>
<reference evidence="2" key="2">
    <citation type="submission" date="2022-01" db="EMBL/GenBank/DDBJ databases">
        <authorList>
            <person name="Yamashiro T."/>
            <person name="Shiraishi A."/>
            <person name="Satake H."/>
            <person name="Nakayama K."/>
        </authorList>
    </citation>
    <scope>NUCLEOTIDE SEQUENCE</scope>
</reference>
<evidence type="ECO:0000259" key="1">
    <source>
        <dbReference type="PROSITE" id="PS50011"/>
    </source>
</evidence>
<accession>A0ABQ4XRA5</accession>
<sequence>MDSQSFKLFTEIAYDCLNEERLERPNIDETVMRLEKALEVHLEHHNAIMSSRMDNLAHLKIPLQSILSATSNFDDENVISRGGFEKRYEGQLSWSGELIAITARRFNKDRDEMLCSEVSMLSNLKHQNMVSLLGFCYENSEKIIITRHEKKGSLSNHLSDATLLTWVQRLKISVGLAHALSYIHYDEPH</sequence>
<dbReference type="EMBL" id="BQNB010009711">
    <property type="protein sequence ID" value="GJS67347.1"/>
    <property type="molecule type" value="Genomic_DNA"/>
</dbReference>
<feature type="domain" description="Protein kinase" evidence="1">
    <location>
        <begin position="73"/>
        <end position="189"/>
    </location>
</feature>
<evidence type="ECO:0000313" key="2">
    <source>
        <dbReference type="EMBL" id="GJS67347.1"/>
    </source>
</evidence>
<dbReference type="InterPro" id="IPR045272">
    <property type="entry name" value="ANXUR1/2-like"/>
</dbReference>
<dbReference type="InterPro" id="IPR011009">
    <property type="entry name" value="Kinase-like_dom_sf"/>
</dbReference>
<dbReference type="Proteomes" id="UP001151760">
    <property type="component" value="Unassembled WGS sequence"/>
</dbReference>
<dbReference type="Gene3D" id="1.10.510.10">
    <property type="entry name" value="Transferase(Phosphotransferase) domain 1"/>
    <property type="match status" value="1"/>
</dbReference>
<evidence type="ECO:0000313" key="3">
    <source>
        <dbReference type="Proteomes" id="UP001151760"/>
    </source>
</evidence>
<reference evidence="2" key="1">
    <citation type="journal article" date="2022" name="Int. J. Mol. Sci.">
        <title>Draft Genome of Tanacetum Coccineum: Genomic Comparison of Closely Related Tanacetum-Family Plants.</title>
        <authorList>
            <person name="Yamashiro T."/>
            <person name="Shiraishi A."/>
            <person name="Nakayama K."/>
            <person name="Satake H."/>
        </authorList>
    </citation>
    <scope>NUCLEOTIDE SEQUENCE</scope>
</reference>
<dbReference type="InterPro" id="IPR000719">
    <property type="entry name" value="Prot_kinase_dom"/>
</dbReference>
<comment type="caution">
    <text evidence="2">The sequence shown here is derived from an EMBL/GenBank/DDBJ whole genome shotgun (WGS) entry which is preliminary data.</text>
</comment>
<gene>
    <name evidence="2" type="ORF">Tco_0681911</name>
</gene>
<dbReference type="SUPFAM" id="SSF56112">
    <property type="entry name" value="Protein kinase-like (PK-like)"/>
    <property type="match status" value="1"/>
</dbReference>
<dbReference type="PANTHER" id="PTHR27003">
    <property type="entry name" value="OS07G0166700 PROTEIN"/>
    <property type="match status" value="1"/>
</dbReference>
<protein>
    <submittedName>
        <fullName evidence="2">Kinase-like domain, phloem protein 2-like protein</fullName>
    </submittedName>
</protein>
<name>A0ABQ4XRA5_9ASTR</name>
<dbReference type="PROSITE" id="PS50011">
    <property type="entry name" value="PROTEIN_KINASE_DOM"/>
    <property type="match status" value="1"/>
</dbReference>
<feature type="non-terminal residue" evidence="2">
    <location>
        <position position="189"/>
    </location>
</feature>
<proteinExistence type="predicted"/>
<dbReference type="InterPro" id="IPR001245">
    <property type="entry name" value="Ser-Thr/Tyr_kinase_cat_dom"/>
</dbReference>
<dbReference type="Pfam" id="PF07714">
    <property type="entry name" value="PK_Tyr_Ser-Thr"/>
    <property type="match status" value="1"/>
</dbReference>
<keyword evidence="3" id="KW-1185">Reference proteome</keyword>
<organism evidence="2 3">
    <name type="scientific">Tanacetum coccineum</name>
    <dbReference type="NCBI Taxonomy" id="301880"/>
    <lineage>
        <taxon>Eukaryota</taxon>
        <taxon>Viridiplantae</taxon>
        <taxon>Streptophyta</taxon>
        <taxon>Embryophyta</taxon>
        <taxon>Tracheophyta</taxon>
        <taxon>Spermatophyta</taxon>
        <taxon>Magnoliopsida</taxon>
        <taxon>eudicotyledons</taxon>
        <taxon>Gunneridae</taxon>
        <taxon>Pentapetalae</taxon>
        <taxon>asterids</taxon>
        <taxon>campanulids</taxon>
        <taxon>Asterales</taxon>
        <taxon>Asteraceae</taxon>
        <taxon>Asteroideae</taxon>
        <taxon>Anthemideae</taxon>
        <taxon>Anthemidinae</taxon>
        <taxon>Tanacetum</taxon>
    </lineage>
</organism>